<dbReference type="Pfam" id="PF00702">
    <property type="entry name" value="Hydrolase"/>
    <property type="match status" value="1"/>
</dbReference>
<dbReference type="Gene3D" id="2.70.150.10">
    <property type="entry name" value="Calcium-transporting ATPase, cytoplasmic transduction domain A"/>
    <property type="match status" value="1"/>
</dbReference>
<dbReference type="InterPro" id="IPR023214">
    <property type="entry name" value="HAD_sf"/>
</dbReference>
<keyword evidence="7 15" id="KW-0479">Metal-binding</keyword>
<evidence type="ECO:0000256" key="5">
    <source>
        <dbReference type="ARBA" id="ARBA00022553"/>
    </source>
</evidence>
<keyword evidence="5" id="KW-0597">Phosphoprotein</keyword>
<evidence type="ECO:0000256" key="12">
    <source>
        <dbReference type="ARBA" id="ARBA00022989"/>
    </source>
</evidence>
<dbReference type="RefSeq" id="WP_407348536.1">
    <property type="nucleotide sequence ID" value="NZ_CP136864.1"/>
</dbReference>
<sequence>MNSAETLSTVQNLACFHCGDDVPAGSNFAIEIGGESRPMCCPGCSAVASMISQSGLERFYEQRTAFNDRPAADFESQQQSFAIYDDPVLAAQFSHTDGTGLSNARLLLGGVSCAACTWLIETTLQRMKGVHQATLNLGQSRLDICFDPKQLSMSDIFARVASLGYRVQPWQSSLQQDQAKQEYREDLRRLAVAGIGMMQVGMFAIALHAGDIQGISAEYQGLMRLFSLLVTTFVVVYSARGFFESAWRHLKFGALVMDLPVALAIGLAYGASAYASLLGKGEVYFDSVVMFTFLLLLARFLEKRLRYHDALAWQDAEQTLPDVAQVWIDDAWERVPRRQVKAGDRLLLRAGDIIPIDAKIRRGNSAVREDSFSGEALPRTVNTGDTVYAGTINIDDSLEVCATGSYADTRLAALQKSIDAARHDKPAVAKLADRIATGFIAGILLIASVTALIWWQIDPSRAFWIALSVLVISCPCALSLATPASLANAASLLRRQGVIVNGENALEALSTLDVALFDKTGTLTSGDFSLLSVAVLSDKYDERSVRAMATALQRHSNHPLASAFTSSSEIADVRDVRYIVGEGLEGFVDNRRIRLGSLRFCQEIVPNLTPPPQEPLYWISLCRDGEALAWLGLTDEVNKEATPVLEGLRQRGIATELLSGDASPRATQLGKALEFDRVATGLSPQDKLHRVASLQDSGATVLMVGDGLNDAPVLKRADVSIAVAGATDLAKAQADFVIMSGNLEKITLLLTVADQTRRVIIQNFSWALGYNALGIPLAALGWVPPWAAAIGMSLSSLLVVGNSMRLRRCAPTLES</sequence>
<keyword evidence="11" id="KW-1278">Translocase</keyword>
<evidence type="ECO:0000256" key="2">
    <source>
        <dbReference type="ARBA" id="ARBA00006024"/>
    </source>
</evidence>
<dbReference type="InterPro" id="IPR023299">
    <property type="entry name" value="ATPase_P-typ_cyto_dom_N"/>
</dbReference>
<comment type="similarity">
    <text evidence="2 15">Belongs to the cation transport ATPase (P-type) (TC 3.A.3) family. Type IB subfamily.</text>
</comment>
<evidence type="ECO:0000256" key="8">
    <source>
        <dbReference type="ARBA" id="ARBA00022741"/>
    </source>
</evidence>
<keyword evidence="13" id="KW-0406">Ion transport</keyword>
<gene>
    <name evidence="17" type="ORF">R0135_01695</name>
</gene>
<organism evidence="17 18">
    <name type="scientific">Congregibacter variabilis</name>
    <dbReference type="NCBI Taxonomy" id="3081200"/>
    <lineage>
        <taxon>Bacteria</taxon>
        <taxon>Pseudomonadati</taxon>
        <taxon>Pseudomonadota</taxon>
        <taxon>Gammaproteobacteria</taxon>
        <taxon>Cellvibrionales</taxon>
        <taxon>Halieaceae</taxon>
        <taxon>Congregibacter</taxon>
    </lineage>
</organism>
<dbReference type="InterPro" id="IPR023298">
    <property type="entry name" value="ATPase_P-typ_TM_dom_sf"/>
</dbReference>
<dbReference type="SUPFAM" id="SSF56784">
    <property type="entry name" value="HAD-like"/>
    <property type="match status" value="1"/>
</dbReference>
<dbReference type="Proteomes" id="UP001626537">
    <property type="component" value="Chromosome"/>
</dbReference>
<dbReference type="InterPro" id="IPR059000">
    <property type="entry name" value="ATPase_P-type_domA"/>
</dbReference>
<evidence type="ECO:0000256" key="6">
    <source>
        <dbReference type="ARBA" id="ARBA00022692"/>
    </source>
</evidence>
<evidence type="ECO:0000256" key="7">
    <source>
        <dbReference type="ARBA" id="ARBA00022723"/>
    </source>
</evidence>
<dbReference type="PRINTS" id="PR00119">
    <property type="entry name" value="CATATPASE"/>
</dbReference>
<dbReference type="SUPFAM" id="SSF81653">
    <property type="entry name" value="Calcium ATPase, transduction domain A"/>
    <property type="match status" value="1"/>
</dbReference>
<dbReference type="NCBIfam" id="TIGR01511">
    <property type="entry name" value="ATPase-IB1_Cu"/>
    <property type="match status" value="1"/>
</dbReference>
<evidence type="ECO:0000256" key="3">
    <source>
        <dbReference type="ARBA" id="ARBA00022448"/>
    </source>
</evidence>
<proteinExistence type="inferred from homology"/>
<evidence type="ECO:0000313" key="18">
    <source>
        <dbReference type="Proteomes" id="UP001626537"/>
    </source>
</evidence>
<feature type="transmembrane region" description="Helical" evidence="15">
    <location>
        <begin position="190"/>
        <end position="210"/>
    </location>
</feature>
<evidence type="ECO:0000259" key="16">
    <source>
        <dbReference type="PROSITE" id="PS50846"/>
    </source>
</evidence>
<dbReference type="SUPFAM" id="SSF55008">
    <property type="entry name" value="HMA, heavy metal-associated domain"/>
    <property type="match status" value="1"/>
</dbReference>
<evidence type="ECO:0000256" key="1">
    <source>
        <dbReference type="ARBA" id="ARBA00004651"/>
    </source>
</evidence>
<keyword evidence="4 15" id="KW-1003">Cell membrane</keyword>
<comment type="subcellular location">
    <subcellularLocation>
        <location evidence="1">Cell membrane</location>
        <topology evidence="1">Multi-pass membrane protein</topology>
    </subcellularLocation>
</comment>
<dbReference type="Gene3D" id="3.40.50.1000">
    <property type="entry name" value="HAD superfamily/HAD-like"/>
    <property type="match status" value="1"/>
</dbReference>
<dbReference type="InterPro" id="IPR027256">
    <property type="entry name" value="P-typ_ATPase_IB"/>
</dbReference>
<dbReference type="InterPro" id="IPR018303">
    <property type="entry name" value="ATPase_P-typ_P_site"/>
</dbReference>
<protein>
    <submittedName>
        <fullName evidence="17">Heavy metal translocating P-type ATPase</fullName>
    </submittedName>
</protein>
<dbReference type="SUPFAM" id="SSF81665">
    <property type="entry name" value="Calcium ATPase, transmembrane domain M"/>
    <property type="match status" value="1"/>
</dbReference>
<dbReference type="InterPro" id="IPR001757">
    <property type="entry name" value="P_typ_ATPase"/>
</dbReference>
<evidence type="ECO:0000256" key="14">
    <source>
        <dbReference type="ARBA" id="ARBA00023136"/>
    </source>
</evidence>
<dbReference type="Pfam" id="PF12156">
    <property type="entry name" value="ATPase-cat_bd"/>
    <property type="match status" value="1"/>
</dbReference>
<dbReference type="CDD" id="cd02079">
    <property type="entry name" value="P-type_ATPase_HM"/>
    <property type="match status" value="1"/>
</dbReference>
<keyword evidence="3" id="KW-0813">Transport</keyword>
<dbReference type="PROSITE" id="PS00154">
    <property type="entry name" value="ATPASE_E1_E2"/>
    <property type="match status" value="1"/>
</dbReference>
<feature type="transmembrane region" description="Helical" evidence="15">
    <location>
        <begin position="435"/>
        <end position="457"/>
    </location>
</feature>
<name>A0ABZ0I3Y4_9GAMM</name>
<feature type="transmembrane region" description="Helical" evidence="15">
    <location>
        <begin position="283"/>
        <end position="301"/>
    </location>
</feature>
<dbReference type="PROSITE" id="PS50846">
    <property type="entry name" value="HMA_2"/>
    <property type="match status" value="1"/>
</dbReference>
<feature type="transmembrane region" description="Helical" evidence="15">
    <location>
        <begin position="255"/>
        <end position="277"/>
    </location>
</feature>
<dbReference type="PANTHER" id="PTHR43520:SF5">
    <property type="entry name" value="CATION-TRANSPORTING P-TYPE ATPASE-RELATED"/>
    <property type="match status" value="1"/>
</dbReference>
<dbReference type="InterPro" id="IPR008250">
    <property type="entry name" value="ATPase_P-typ_transduc_dom_A_sf"/>
</dbReference>
<dbReference type="Gene3D" id="3.40.1110.10">
    <property type="entry name" value="Calcium-transporting ATPase, cytoplasmic domain N"/>
    <property type="match status" value="1"/>
</dbReference>
<keyword evidence="12 15" id="KW-1133">Transmembrane helix</keyword>
<dbReference type="Gene3D" id="3.30.70.100">
    <property type="match status" value="1"/>
</dbReference>
<evidence type="ECO:0000256" key="4">
    <source>
        <dbReference type="ARBA" id="ARBA00022475"/>
    </source>
</evidence>
<dbReference type="InterPro" id="IPR036163">
    <property type="entry name" value="HMA_dom_sf"/>
</dbReference>
<keyword evidence="18" id="KW-1185">Reference proteome</keyword>
<feature type="transmembrane region" description="Helical" evidence="15">
    <location>
        <begin position="222"/>
        <end position="243"/>
    </location>
</feature>
<keyword evidence="10" id="KW-0460">Magnesium</keyword>
<evidence type="ECO:0000256" key="15">
    <source>
        <dbReference type="RuleBase" id="RU362081"/>
    </source>
</evidence>
<reference evidence="17 18" key="1">
    <citation type="submission" date="2023-10" db="EMBL/GenBank/DDBJ databases">
        <title>Two novel species belonging to the OM43/NOR5 clade.</title>
        <authorList>
            <person name="Park M."/>
        </authorList>
    </citation>
    <scope>NUCLEOTIDE SEQUENCE [LARGE SCALE GENOMIC DNA]</scope>
    <source>
        <strain evidence="17 18">IMCC43200</strain>
    </source>
</reference>
<evidence type="ECO:0000256" key="10">
    <source>
        <dbReference type="ARBA" id="ARBA00022842"/>
    </source>
</evidence>
<keyword evidence="8 15" id="KW-0547">Nucleotide-binding</keyword>
<dbReference type="NCBIfam" id="TIGR01512">
    <property type="entry name" value="ATPase-IB2_Cd"/>
    <property type="match status" value="1"/>
</dbReference>
<dbReference type="InterPro" id="IPR036412">
    <property type="entry name" value="HAD-like_sf"/>
</dbReference>
<evidence type="ECO:0000256" key="13">
    <source>
        <dbReference type="ARBA" id="ARBA00023065"/>
    </source>
</evidence>
<dbReference type="InterPro" id="IPR021993">
    <property type="entry name" value="ATPase-cat-bd"/>
</dbReference>
<dbReference type="CDD" id="cd00371">
    <property type="entry name" value="HMA"/>
    <property type="match status" value="1"/>
</dbReference>
<evidence type="ECO:0000256" key="9">
    <source>
        <dbReference type="ARBA" id="ARBA00022840"/>
    </source>
</evidence>
<dbReference type="PANTHER" id="PTHR43520">
    <property type="entry name" value="ATP7, ISOFORM B"/>
    <property type="match status" value="1"/>
</dbReference>
<feature type="transmembrane region" description="Helical" evidence="15">
    <location>
        <begin position="463"/>
        <end position="486"/>
    </location>
</feature>
<keyword evidence="9 15" id="KW-0067">ATP-binding</keyword>
<feature type="domain" description="HMA" evidence="16">
    <location>
        <begin position="102"/>
        <end position="168"/>
    </location>
</feature>
<keyword evidence="6 15" id="KW-0812">Transmembrane</keyword>
<feature type="transmembrane region" description="Helical" evidence="15">
    <location>
        <begin position="759"/>
        <end position="780"/>
    </location>
</feature>
<evidence type="ECO:0000313" key="17">
    <source>
        <dbReference type="EMBL" id="WOJ93896.1"/>
    </source>
</evidence>
<dbReference type="InterPro" id="IPR006121">
    <property type="entry name" value="HMA_dom"/>
</dbReference>
<dbReference type="Pfam" id="PF00122">
    <property type="entry name" value="E1-E2_ATPase"/>
    <property type="match status" value="1"/>
</dbReference>
<evidence type="ECO:0000256" key="11">
    <source>
        <dbReference type="ARBA" id="ARBA00022967"/>
    </source>
</evidence>
<dbReference type="NCBIfam" id="TIGR01525">
    <property type="entry name" value="ATPase-IB_hvy"/>
    <property type="match status" value="1"/>
</dbReference>
<dbReference type="Pfam" id="PF00403">
    <property type="entry name" value="HMA"/>
    <property type="match status" value="1"/>
</dbReference>
<dbReference type="NCBIfam" id="TIGR01494">
    <property type="entry name" value="ATPase_P-type"/>
    <property type="match status" value="1"/>
</dbReference>
<keyword evidence="14 15" id="KW-0472">Membrane</keyword>
<dbReference type="EMBL" id="CP136864">
    <property type="protein sequence ID" value="WOJ93896.1"/>
    <property type="molecule type" value="Genomic_DNA"/>
</dbReference>
<accession>A0ABZ0I3Y4</accession>